<protein>
    <submittedName>
        <fullName evidence="2">Uncharacterized protein</fullName>
    </submittedName>
</protein>
<organism evidence="2 3">
    <name type="scientific">Trifolium medium</name>
    <dbReference type="NCBI Taxonomy" id="97028"/>
    <lineage>
        <taxon>Eukaryota</taxon>
        <taxon>Viridiplantae</taxon>
        <taxon>Streptophyta</taxon>
        <taxon>Embryophyta</taxon>
        <taxon>Tracheophyta</taxon>
        <taxon>Spermatophyta</taxon>
        <taxon>Magnoliopsida</taxon>
        <taxon>eudicotyledons</taxon>
        <taxon>Gunneridae</taxon>
        <taxon>Pentapetalae</taxon>
        <taxon>rosids</taxon>
        <taxon>fabids</taxon>
        <taxon>Fabales</taxon>
        <taxon>Fabaceae</taxon>
        <taxon>Papilionoideae</taxon>
        <taxon>50 kb inversion clade</taxon>
        <taxon>NPAAA clade</taxon>
        <taxon>Hologalegina</taxon>
        <taxon>IRL clade</taxon>
        <taxon>Trifolieae</taxon>
        <taxon>Trifolium</taxon>
    </lineage>
</organism>
<name>A0A392VUP3_9FABA</name>
<feature type="compositionally biased region" description="Basic and acidic residues" evidence="1">
    <location>
        <begin position="8"/>
        <end position="29"/>
    </location>
</feature>
<accession>A0A392VUP3</accession>
<evidence type="ECO:0000313" key="2">
    <source>
        <dbReference type="EMBL" id="MCI90435.1"/>
    </source>
</evidence>
<feature type="non-terminal residue" evidence="2">
    <location>
        <position position="37"/>
    </location>
</feature>
<keyword evidence="3" id="KW-1185">Reference proteome</keyword>
<sequence>MKQRGRTRTGEEERTASVDSDKVVQRADRILVAPPPP</sequence>
<dbReference type="EMBL" id="LXQA011244601">
    <property type="protein sequence ID" value="MCI90435.1"/>
    <property type="molecule type" value="Genomic_DNA"/>
</dbReference>
<dbReference type="AlphaFoldDB" id="A0A392VUP3"/>
<comment type="caution">
    <text evidence="2">The sequence shown here is derived from an EMBL/GenBank/DDBJ whole genome shotgun (WGS) entry which is preliminary data.</text>
</comment>
<feature type="region of interest" description="Disordered" evidence="1">
    <location>
        <begin position="1"/>
        <end position="37"/>
    </location>
</feature>
<evidence type="ECO:0000313" key="3">
    <source>
        <dbReference type="Proteomes" id="UP000265520"/>
    </source>
</evidence>
<reference evidence="2 3" key="1">
    <citation type="journal article" date="2018" name="Front. Plant Sci.">
        <title>Red Clover (Trifolium pratense) and Zigzag Clover (T. medium) - A Picture of Genomic Similarities and Differences.</title>
        <authorList>
            <person name="Dluhosova J."/>
            <person name="Istvanek J."/>
            <person name="Nedelnik J."/>
            <person name="Repkova J."/>
        </authorList>
    </citation>
    <scope>NUCLEOTIDE SEQUENCE [LARGE SCALE GENOMIC DNA]</scope>
    <source>
        <strain evidence="3">cv. 10/8</strain>
        <tissue evidence="2">Leaf</tissue>
    </source>
</reference>
<evidence type="ECO:0000256" key="1">
    <source>
        <dbReference type="SAM" id="MobiDB-lite"/>
    </source>
</evidence>
<dbReference type="Proteomes" id="UP000265520">
    <property type="component" value="Unassembled WGS sequence"/>
</dbReference>
<proteinExistence type="predicted"/>